<evidence type="ECO:0000313" key="11">
    <source>
        <dbReference type="EMBL" id="KAL2829279.1"/>
    </source>
</evidence>
<keyword evidence="4" id="KW-0677">Repeat</keyword>
<dbReference type="Proteomes" id="UP001610335">
    <property type="component" value="Unassembled WGS sequence"/>
</dbReference>
<dbReference type="PANTHER" id="PTHR22770:SF47">
    <property type="entry name" value="E3 UBIQUITIN-PROTEIN LIGASE RNF216"/>
    <property type="match status" value="1"/>
</dbReference>
<sequence>MLSPISIYSSSTDDIEEPLAPLNPEDFDFDEEEEDHRPHDFGEGNRRESFTDRLPKKPRVRVPDGTALDEASFGLLESLGSNFPQNLRDVNMTAPAAGNSDTLLIQLLEIFPDISHTYVKDLIDRHQATLRLQADLQANGVELAVSRDAIYEEILGLKSYPKQEENPKRKREDSSEDADRWEDNTAYQSNAILYTQAAADILAREFPFIPVQHFRKVLSEKKRLYHTFLTLFADDNLLGQSERSFTRLKKCRVISNHRYISSLDSSLTRELNAAKKEAATLEASVRKKRQKEEAEKANEEECTRTGNTIECQCCYDEAPANRCVPCEGTNLHFFCFTCIRKSAETQIGLMKYEIKCFDFSGCQAIFARPHLKEVLGSSLMEKLDSLQQDDEVRKAGLDGLEDCPFCDFKAVLPPVEEDREFRCENPSCQVASCRLCKEKSHIPLTCEESKKDKGLTERHEVEEAMSKALIRNCPKCSVKIVKEFGCNKLQCPQCRTLMCYICQKDITKDGYGHFGRACAQDDAMMQEREEREVREAEKAAIEKILAENPGMTEEELRVKHPRTGNTPLVQPRYHGDPQIQLYNMARPQAQLIREQRLADMGRRLGNNQYLGRYVPPFPYNPQPPASLPNPRVNYNNLDNMMNQVPNRATREPGIAQRGARIVEPIPPPAPREIRVEARPNLYGDTAAQIYTGWNDQGNPVHMNDWNPMYMFPNNEVQRTPRHNSQTFNHNFREMGLPDREGGELR</sequence>
<keyword evidence="8" id="KW-0175">Coiled coil</keyword>
<evidence type="ECO:0000256" key="7">
    <source>
        <dbReference type="ARBA" id="ARBA00022833"/>
    </source>
</evidence>
<dbReference type="PANTHER" id="PTHR22770">
    <property type="entry name" value="UBIQUITIN CONJUGATING ENZYME 7 INTERACTING PROTEIN-RELATED"/>
    <property type="match status" value="1"/>
</dbReference>
<dbReference type="CDD" id="cd20353">
    <property type="entry name" value="Rcat_RBR_RNF216"/>
    <property type="match status" value="1"/>
</dbReference>
<evidence type="ECO:0000259" key="10">
    <source>
        <dbReference type="PROSITE" id="PS51873"/>
    </source>
</evidence>
<comment type="caution">
    <text evidence="11">The sequence shown here is derived from an EMBL/GenBank/DDBJ whole genome shotgun (WGS) entry which is preliminary data.</text>
</comment>
<keyword evidence="7" id="KW-0862">Zinc</keyword>
<reference evidence="11 12" key="1">
    <citation type="submission" date="2024-07" db="EMBL/GenBank/DDBJ databases">
        <title>Section-level genome sequencing and comparative genomics of Aspergillus sections Usti and Cavernicolus.</title>
        <authorList>
            <consortium name="Lawrence Berkeley National Laboratory"/>
            <person name="Nybo J.L."/>
            <person name="Vesth T.C."/>
            <person name="Theobald S."/>
            <person name="Frisvad J.C."/>
            <person name="Larsen T.O."/>
            <person name="Kjaerboelling I."/>
            <person name="Rothschild-Mancinelli K."/>
            <person name="Lyhne E.K."/>
            <person name="Kogle M.E."/>
            <person name="Barry K."/>
            <person name="Clum A."/>
            <person name="Na H."/>
            <person name="Ledsgaard L."/>
            <person name="Lin J."/>
            <person name="Lipzen A."/>
            <person name="Kuo A."/>
            <person name="Riley R."/>
            <person name="Mondo S."/>
            <person name="LaButti K."/>
            <person name="Haridas S."/>
            <person name="Pangalinan J."/>
            <person name="Salamov A.A."/>
            <person name="Simmons B.A."/>
            <person name="Magnuson J.K."/>
            <person name="Chen J."/>
            <person name="Drula E."/>
            <person name="Henrissat B."/>
            <person name="Wiebenga A."/>
            <person name="Lubbers R.J."/>
            <person name="Gomes A.C."/>
            <person name="Makela M.R."/>
            <person name="Stajich J."/>
            <person name="Grigoriev I.V."/>
            <person name="Mortensen U.H."/>
            <person name="De vries R.P."/>
            <person name="Baker S.E."/>
            <person name="Andersen M.R."/>
        </authorList>
    </citation>
    <scope>NUCLEOTIDE SEQUENCE [LARGE SCALE GENOMIC DNA]</scope>
    <source>
        <strain evidence="11 12">CBS 600.67</strain>
    </source>
</reference>
<dbReference type="CDD" id="cd16630">
    <property type="entry name" value="RING-HC_RBR_RNF216"/>
    <property type="match status" value="1"/>
</dbReference>
<organism evidence="11 12">
    <name type="scientific">Aspergillus cavernicola</name>
    <dbReference type="NCBI Taxonomy" id="176166"/>
    <lineage>
        <taxon>Eukaryota</taxon>
        <taxon>Fungi</taxon>
        <taxon>Dikarya</taxon>
        <taxon>Ascomycota</taxon>
        <taxon>Pezizomycotina</taxon>
        <taxon>Eurotiomycetes</taxon>
        <taxon>Eurotiomycetidae</taxon>
        <taxon>Eurotiales</taxon>
        <taxon>Aspergillaceae</taxon>
        <taxon>Aspergillus</taxon>
        <taxon>Aspergillus subgen. Nidulantes</taxon>
    </lineage>
</organism>
<dbReference type="CDD" id="cd20339">
    <property type="entry name" value="BRcat_RBR_RNF216"/>
    <property type="match status" value="1"/>
</dbReference>
<keyword evidence="3" id="KW-0479">Metal-binding</keyword>
<evidence type="ECO:0000256" key="3">
    <source>
        <dbReference type="ARBA" id="ARBA00022723"/>
    </source>
</evidence>
<dbReference type="InterPro" id="IPR002867">
    <property type="entry name" value="IBR_dom"/>
</dbReference>
<dbReference type="InterPro" id="IPR047546">
    <property type="entry name" value="Rcat_RBR_RNF216"/>
</dbReference>
<protein>
    <recommendedName>
        <fullName evidence="10">RING-type domain-containing protein</fullName>
    </recommendedName>
</protein>
<comment type="pathway">
    <text evidence="1">Protein modification; protein ubiquitination.</text>
</comment>
<dbReference type="EMBL" id="JBFXLS010000017">
    <property type="protein sequence ID" value="KAL2829279.1"/>
    <property type="molecule type" value="Genomic_DNA"/>
</dbReference>
<feature type="coiled-coil region" evidence="8">
    <location>
        <begin position="264"/>
        <end position="300"/>
    </location>
</feature>
<feature type="compositionally biased region" description="Basic and acidic residues" evidence="9">
    <location>
        <begin position="730"/>
        <end position="745"/>
    </location>
</feature>
<evidence type="ECO:0000256" key="8">
    <source>
        <dbReference type="SAM" id="Coils"/>
    </source>
</evidence>
<dbReference type="Gene3D" id="1.20.120.1750">
    <property type="match status" value="1"/>
</dbReference>
<evidence type="ECO:0000256" key="5">
    <source>
        <dbReference type="ARBA" id="ARBA00022771"/>
    </source>
</evidence>
<dbReference type="InterPro" id="IPR047545">
    <property type="entry name" value="BRcat_RBR_RNF216"/>
</dbReference>
<dbReference type="SMART" id="SM00647">
    <property type="entry name" value="IBR"/>
    <property type="match status" value="2"/>
</dbReference>
<evidence type="ECO:0000313" key="12">
    <source>
        <dbReference type="Proteomes" id="UP001610335"/>
    </source>
</evidence>
<keyword evidence="12" id="KW-1185">Reference proteome</keyword>
<dbReference type="InterPro" id="IPR047544">
    <property type="entry name" value="RING-HC_RBR_RNF216"/>
</dbReference>
<dbReference type="InterPro" id="IPR051628">
    <property type="entry name" value="LUBAC_E3_Ligases"/>
</dbReference>
<evidence type="ECO:0000256" key="9">
    <source>
        <dbReference type="SAM" id="MobiDB-lite"/>
    </source>
</evidence>
<feature type="region of interest" description="Disordered" evidence="9">
    <location>
        <begin position="162"/>
        <end position="181"/>
    </location>
</feature>
<gene>
    <name evidence="11" type="ORF">BDW59DRAFT_38650</name>
</gene>
<keyword evidence="5" id="KW-0863">Zinc-finger</keyword>
<keyword evidence="6" id="KW-0833">Ubl conjugation pathway</keyword>
<dbReference type="SUPFAM" id="SSF57850">
    <property type="entry name" value="RING/U-box"/>
    <property type="match status" value="1"/>
</dbReference>
<dbReference type="InterPro" id="IPR044066">
    <property type="entry name" value="TRIAD_supradom"/>
</dbReference>
<keyword evidence="2" id="KW-0808">Transferase</keyword>
<evidence type="ECO:0000256" key="1">
    <source>
        <dbReference type="ARBA" id="ARBA00004906"/>
    </source>
</evidence>
<feature type="region of interest" description="Disordered" evidence="9">
    <location>
        <begin position="1"/>
        <end position="51"/>
    </location>
</feature>
<evidence type="ECO:0000256" key="4">
    <source>
        <dbReference type="ARBA" id="ARBA00022737"/>
    </source>
</evidence>
<feature type="region of interest" description="Disordered" evidence="9">
    <location>
        <begin position="725"/>
        <end position="745"/>
    </location>
</feature>
<dbReference type="PROSITE" id="PS51873">
    <property type="entry name" value="TRIAD"/>
    <property type="match status" value="1"/>
</dbReference>
<dbReference type="Pfam" id="PF26200">
    <property type="entry name" value="Rcat_RNF216"/>
    <property type="match status" value="1"/>
</dbReference>
<name>A0ABR4INF4_9EURO</name>
<feature type="compositionally biased region" description="Acidic residues" evidence="9">
    <location>
        <begin position="25"/>
        <end position="34"/>
    </location>
</feature>
<evidence type="ECO:0000256" key="6">
    <source>
        <dbReference type="ARBA" id="ARBA00022786"/>
    </source>
</evidence>
<feature type="compositionally biased region" description="Basic and acidic residues" evidence="9">
    <location>
        <begin position="35"/>
        <end position="51"/>
    </location>
</feature>
<accession>A0ABR4INF4</accession>
<feature type="domain" description="RING-type" evidence="10">
    <location>
        <begin position="307"/>
        <end position="522"/>
    </location>
</feature>
<feature type="compositionally biased region" description="Polar residues" evidence="9">
    <location>
        <begin position="1"/>
        <end position="12"/>
    </location>
</feature>
<evidence type="ECO:0000256" key="2">
    <source>
        <dbReference type="ARBA" id="ARBA00022679"/>
    </source>
</evidence>
<proteinExistence type="predicted"/>